<comment type="caution">
    <text evidence="1">The sequence shown here is derived from an EMBL/GenBank/DDBJ whole genome shotgun (WGS) entry which is preliminary data.</text>
</comment>
<proteinExistence type="predicted"/>
<organism evidence="1 2">
    <name type="scientific">Flavobacterium chuncheonense</name>
    <dbReference type="NCBI Taxonomy" id="2026653"/>
    <lineage>
        <taxon>Bacteria</taxon>
        <taxon>Pseudomonadati</taxon>
        <taxon>Bacteroidota</taxon>
        <taxon>Flavobacteriia</taxon>
        <taxon>Flavobacteriales</taxon>
        <taxon>Flavobacteriaceae</taxon>
        <taxon>Flavobacterium</taxon>
    </lineage>
</organism>
<protein>
    <submittedName>
        <fullName evidence="1">Uncharacterized protein</fullName>
    </submittedName>
</protein>
<keyword evidence="2" id="KW-1185">Reference proteome</keyword>
<dbReference type="RefSeq" id="WP_379810683.1">
    <property type="nucleotide sequence ID" value="NZ_JBHUPC010000010.1"/>
</dbReference>
<name>A0ABW5YJ91_9FLAO</name>
<evidence type="ECO:0000313" key="2">
    <source>
        <dbReference type="Proteomes" id="UP001597534"/>
    </source>
</evidence>
<gene>
    <name evidence="1" type="ORF">ACFS5J_03825</name>
</gene>
<evidence type="ECO:0000313" key="1">
    <source>
        <dbReference type="EMBL" id="MFD2891141.1"/>
    </source>
</evidence>
<accession>A0ABW5YJ91</accession>
<reference evidence="2" key="1">
    <citation type="journal article" date="2019" name="Int. J. Syst. Evol. Microbiol.">
        <title>The Global Catalogue of Microorganisms (GCM) 10K type strain sequencing project: providing services to taxonomists for standard genome sequencing and annotation.</title>
        <authorList>
            <consortium name="The Broad Institute Genomics Platform"/>
            <consortium name="The Broad Institute Genome Sequencing Center for Infectious Disease"/>
            <person name="Wu L."/>
            <person name="Ma J."/>
        </authorList>
    </citation>
    <scope>NUCLEOTIDE SEQUENCE [LARGE SCALE GENOMIC DNA]</scope>
    <source>
        <strain evidence="2">KCTC 22671</strain>
    </source>
</reference>
<sequence length="402" mass="48749">MKKTIIILIVFFGINKAFSQLKDTLYGKVKSVREEIIFLDEMRQNFNLFGYESDYGHSGFGSNDREKSRFYSNWYNTSFVHYLNYYKEFDKSGKPTNEVWFDKDYDTISRYTYKYDKRGNLIQKVEYDDDNNSFRVDNSTYSEDTNLLMSKLRYYSDEPNSYGFTFYNYEDEKLIEVTGFNSIGNQFTTKFVYNGKGNKVKKVVLNFYEKVRLRNGSITGYRRNYAKEELMSEYFYDSQNRLIEAFHYGENSQFLNEVELKFKEKSFYSKDNLLEYFVETTQYDTILKLYHYKYDKLGRKIIEKRLVPIHDVKKITPKTHIFDVKELTFKDVHFPKNNLKEFEVMKYIYDKENLIELQINEGSFKSVCRFEYFFDEKKNWIEQTKTVNGEKLYVWKRKITYY</sequence>
<dbReference type="EMBL" id="JBHUPC010000010">
    <property type="protein sequence ID" value="MFD2891141.1"/>
    <property type="molecule type" value="Genomic_DNA"/>
</dbReference>
<dbReference type="Proteomes" id="UP001597534">
    <property type="component" value="Unassembled WGS sequence"/>
</dbReference>